<dbReference type="Gene3D" id="3.90.230.10">
    <property type="entry name" value="Creatinase/methionine aminopeptidase superfamily"/>
    <property type="match status" value="1"/>
</dbReference>
<keyword evidence="2" id="KW-0479">Metal-binding</keyword>
<evidence type="ECO:0000256" key="2">
    <source>
        <dbReference type="ARBA" id="ARBA00022723"/>
    </source>
</evidence>
<keyword evidence="7" id="KW-0645">Protease</keyword>
<evidence type="ECO:0000259" key="5">
    <source>
        <dbReference type="Pfam" id="PF01321"/>
    </source>
</evidence>
<dbReference type="InterPro" id="IPR050422">
    <property type="entry name" value="X-Pro_aminopeptidase_P"/>
</dbReference>
<dbReference type="AlphaFoldDB" id="A0A2N9W2S9"/>
<dbReference type="Pfam" id="PF16188">
    <property type="entry name" value="Peptidase_M24_C"/>
    <property type="match status" value="1"/>
</dbReference>
<dbReference type="InterPro" id="IPR000587">
    <property type="entry name" value="Creatinase_N"/>
</dbReference>
<dbReference type="Pfam" id="PF00557">
    <property type="entry name" value="Peptidase_M24"/>
    <property type="match status" value="1"/>
</dbReference>
<dbReference type="GO" id="GO:0070006">
    <property type="term" value="F:metalloaminopeptidase activity"/>
    <property type="evidence" value="ECO:0007669"/>
    <property type="project" value="InterPro"/>
</dbReference>
<dbReference type="EMBL" id="MZMT01000014">
    <property type="protein sequence ID" value="PIO46047.1"/>
    <property type="molecule type" value="Genomic_DNA"/>
</dbReference>
<evidence type="ECO:0000256" key="1">
    <source>
        <dbReference type="ARBA" id="ARBA00008766"/>
    </source>
</evidence>
<dbReference type="Gene3D" id="3.40.350.10">
    <property type="entry name" value="Creatinase/prolidase N-terminal domain"/>
    <property type="match status" value="2"/>
</dbReference>
<dbReference type="GO" id="GO:0005737">
    <property type="term" value="C:cytoplasm"/>
    <property type="evidence" value="ECO:0007669"/>
    <property type="project" value="UniProtKB-ARBA"/>
</dbReference>
<proteinExistence type="inferred from homology"/>
<feature type="domain" description="Creatinase N-terminal" evidence="5">
    <location>
        <begin position="18"/>
        <end position="147"/>
    </location>
</feature>
<evidence type="ECO:0000313" key="8">
    <source>
        <dbReference type="Proteomes" id="UP000232163"/>
    </source>
</evidence>
<keyword evidence="3" id="KW-0378">Hydrolase</keyword>
<dbReference type="KEGG" id="pht:BLM14_04930"/>
<dbReference type="OrthoDB" id="9806388at2"/>
<accession>A0A2N9W2S9</accession>
<organism evidence="7 8">
    <name type="scientific">Phyllobacterium zundukense</name>
    <dbReference type="NCBI Taxonomy" id="1867719"/>
    <lineage>
        <taxon>Bacteria</taxon>
        <taxon>Pseudomonadati</taxon>
        <taxon>Pseudomonadota</taxon>
        <taxon>Alphaproteobacteria</taxon>
        <taxon>Hyphomicrobiales</taxon>
        <taxon>Phyllobacteriaceae</taxon>
        <taxon>Phyllobacterium</taxon>
    </lineage>
</organism>
<dbReference type="InterPro" id="IPR029149">
    <property type="entry name" value="Creatin/AminoP/Spt16_N"/>
</dbReference>
<comment type="caution">
    <text evidence="7">The sequence shown here is derived from an EMBL/GenBank/DDBJ whole genome shotgun (WGS) entry which is preliminary data.</text>
</comment>
<dbReference type="PANTHER" id="PTHR43763">
    <property type="entry name" value="XAA-PRO AMINOPEPTIDASE 1"/>
    <property type="match status" value="1"/>
</dbReference>
<dbReference type="InterPro" id="IPR033740">
    <property type="entry name" value="Pept_M24B"/>
</dbReference>
<dbReference type="GO" id="GO:0046872">
    <property type="term" value="F:metal ion binding"/>
    <property type="evidence" value="ECO:0007669"/>
    <property type="project" value="UniProtKB-KW"/>
</dbReference>
<feature type="domain" description="Peptidase M24" evidence="4">
    <location>
        <begin position="322"/>
        <end position="540"/>
    </location>
</feature>
<dbReference type="SUPFAM" id="SSF55920">
    <property type="entry name" value="Creatinase/aminopeptidase"/>
    <property type="match status" value="1"/>
</dbReference>
<dbReference type="Proteomes" id="UP000232163">
    <property type="component" value="Unassembled WGS sequence"/>
</dbReference>
<sequence length="616" mass="67180">MMFQSFEVTSNPATAAPRVARLRAELENLGLDGFLVPRADEHQGEYVPERARRLAWLTGFTGSAGVALIMKSKAYLFVDGRYTLQAAEQTDAEIFTIESLVDTPPPVWLRNAEKKFTIGFDPWLHTISETKALREALEKNGGSLVAVKDNLVDMIWDDQPAPPLEAVTIQPEKYAGKLASEKLHELAETVAKAKADATVLTDPSSIAWAFNIRGNDVSNTPLPLAFALLPASGEPLLFIDKRKLPIETEAYLTQLSTLRPPSALEGDISAFAAEGKTVMLDPALAADKLRLIIEQAGGKIVDGLDPARLPRAVKNAVELQGARKSHERDGVAMVSFLSWIDEQAPGTIDEIIAATKLEETRRTVAEGFQMPLANLSFDSISGAGPNGAFAHYRVSTASNRTLEDGELYLIDSGGQYRDGTTDITRTLPVGKPTDDMKRKFTLVLKGMIAITTARFPKGTRGMDIDVLARIALWKQGYDYGHGTGHGVGSFLSVHEGPQSISKRGVQELLPGMILSNEPGYYKPGPGGYGIRTENLLIVTEPEVPEGGDIPMMGFETITLCPIDKRLIDTSLLVREELIWLDAYHARVREALLPHTDGPAREWLVAATEPFGHEHKG</sequence>
<name>A0A2N9W2S9_9HYPH</name>
<dbReference type="SUPFAM" id="SSF53092">
    <property type="entry name" value="Creatinase/prolidase N-terminal domain"/>
    <property type="match status" value="1"/>
</dbReference>
<dbReference type="RefSeq" id="WP_100001040.1">
    <property type="nucleotide sequence ID" value="NZ_CP017940.1"/>
</dbReference>
<reference evidence="7 8" key="1">
    <citation type="journal article" date="2017" name="Int J Environ Stud">
        <title>Does the Miocene-Pliocene relict legume Oxytropis triphylla form nitrogen-fixing nodules with a combination of bacterial strains?</title>
        <authorList>
            <person name="Safronova V."/>
            <person name="Belimov A."/>
            <person name="Sazanova A."/>
            <person name="Kuznetsova I."/>
            <person name="Popova J."/>
            <person name="Andronov E."/>
            <person name="Verkhozina A."/>
            <person name="Tikhonovich I."/>
        </authorList>
    </citation>
    <scope>NUCLEOTIDE SEQUENCE [LARGE SCALE GENOMIC DNA]</scope>
    <source>
        <strain evidence="7 8">Tri-38</strain>
    </source>
</reference>
<comment type="similarity">
    <text evidence="1">Belongs to the peptidase M24B family.</text>
</comment>
<keyword evidence="7" id="KW-0031">Aminopeptidase</keyword>
<dbReference type="CDD" id="cd01085">
    <property type="entry name" value="APP"/>
    <property type="match status" value="1"/>
</dbReference>
<evidence type="ECO:0000259" key="6">
    <source>
        <dbReference type="Pfam" id="PF16188"/>
    </source>
</evidence>
<dbReference type="Pfam" id="PF16189">
    <property type="entry name" value="Creatinase_N_2"/>
    <property type="match status" value="1"/>
</dbReference>
<dbReference type="InterPro" id="IPR000994">
    <property type="entry name" value="Pept_M24"/>
</dbReference>
<protein>
    <submittedName>
        <fullName evidence="7">X-Pro aminopeptidase</fullName>
    </submittedName>
</protein>
<gene>
    <name evidence="7" type="ORF">B5P45_05510</name>
</gene>
<dbReference type="FunFam" id="3.90.230.10:FF:000009">
    <property type="entry name" value="xaa-Pro aminopeptidase 2"/>
    <property type="match status" value="1"/>
</dbReference>
<dbReference type="PANTHER" id="PTHR43763:SF6">
    <property type="entry name" value="XAA-PRO AMINOPEPTIDASE 1"/>
    <property type="match status" value="1"/>
</dbReference>
<evidence type="ECO:0000313" key="7">
    <source>
        <dbReference type="EMBL" id="PIO46047.1"/>
    </source>
</evidence>
<dbReference type="InterPro" id="IPR032416">
    <property type="entry name" value="Peptidase_M24_C"/>
</dbReference>
<evidence type="ECO:0000259" key="4">
    <source>
        <dbReference type="Pfam" id="PF00557"/>
    </source>
</evidence>
<keyword evidence="8" id="KW-1185">Reference proteome</keyword>
<feature type="domain" description="Peptidase M24 C-terminal" evidence="6">
    <location>
        <begin position="550"/>
        <end position="610"/>
    </location>
</feature>
<evidence type="ECO:0000256" key="3">
    <source>
        <dbReference type="ARBA" id="ARBA00022801"/>
    </source>
</evidence>
<dbReference type="Pfam" id="PF01321">
    <property type="entry name" value="Creatinase_N"/>
    <property type="match status" value="1"/>
</dbReference>
<dbReference type="InterPro" id="IPR036005">
    <property type="entry name" value="Creatinase/aminopeptidase-like"/>
</dbReference>